<dbReference type="GO" id="GO:0030010">
    <property type="term" value="P:establishment of cell polarity"/>
    <property type="evidence" value="ECO:0007669"/>
    <property type="project" value="TreeGrafter"/>
</dbReference>
<proteinExistence type="predicted"/>
<feature type="compositionally biased region" description="Polar residues" evidence="1">
    <location>
        <begin position="764"/>
        <end position="801"/>
    </location>
</feature>
<reference evidence="3" key="1">
    <citation type="submission" date="2016-06" db="EMBL/GenBank/DDBJ databases">
        <title>Draft Genome sequence of the fungus Inonotus baumii.</title>
        <authorList>
            <person name="Zhu H."/>
            <person name="Lin W."/>
        </authorList>
    </citation>
    <scope>NUCLEOTIDE SEQUENCE</scope>
    <source>
        <strain evidence="3">821</strain>
    </source>
</reference>
<gene>
    <name evidence="3" type="ORF">A7U60_g7553</name>
</gene>
<feature type="compositionally biased region" description="Basic and acidic residues" evidence="1">
    <location>
        <begin position="664"/>
        <end position="702"/>
    </location>
</feature>
<feature type="region of interest" description="Disordered" evidence="1">
    <location>
        <begin position="848"/>
        <end position="976"/>
    </location>
</feature>
<comment type="caution">
    <text evidence="3">The sequence shown here is derived from an EMBL/GenBank/DDBJ whole genome shotgun (WGS) entry which is preliminary data.</text>
</comment>
<protein>
    <recommendedName>
        <fullName evidence="2">Protein Zds1 C-terminal domain-containing protein</fullName>
    </recommendedName>
</protein>
<evidence type="ECO:0000313" key="3">
    <source>
        <dbReference type="EMBL" id="OCB85543.1"/>
    </source>
</evidence>
<dbReference type="GO" id="GO:0010971">
    <property type="term" value="P:positive regulation of G2/M transition of mitotic cell cycle"/>
    <property type="evidence" value="ECO:0007669"/>
    <property type="project" value="TreeGrafter"/>
</dbReference>
<feature type="compositionally biased region" description="Low complexity" evidence="1">
    <location>
        <begin position="806"/>
        <end position="822"/>
    </location>
</feature>
<dbReference type="InterPro" id="IPR040206">
    <property type="entry name" value="Zds1/2"/>
</dbReference>
<dbReference type="GO" id="GO:0005737">
    <property type="term" value="C:cytoplasm"/>
    <property type="evidence" value="ECO:0007669"/>
    <property type="project" value="TreeGrafter"/>
</dbReference>
<feature type="compositionally biased region" description="Low complexity" evidence="1">
    <location>
        <begin position="414"/>
        <end position="437"/>
    </location>
</feature>
<evidence type="ECO:0000313" key="4">
    <source>
        <dbReference type="Proteomes" id="UP000757232"/>
    </source>
</evidence>
<feature type="compositionally biased region" description="Polar residues" evidence="1">
    <location>
        <begin position="867"/>
        <end position="888"/>
    </location>
</feature>
<feature type="compositionally biased region" description="Low complexity" evidence="1">
    <location>
        <begin position="616"/>
        <end position="627"/>
    </location>
</feature>
<feature type="compositionally biased region" description="Basic and acidic residues" evidence="1">
    <location>
        <begin position="495"/>
        <end position="510"/>
    </location>
</feature>
<dbReference type="Proteomes" id="UP000757232">
    <property type="component" value="Unassembled WGS sequence"/>
</dbReference>
<dbReference type="SMART" id="SM01327">
    <property type="entry name" value="Zds_C"/>
    <property type="match status" value="1"/>
</dbReference>
<feature type="region of interest" description="Disordered" evidence="1">
    <location>
        <begin position="246"/>
        <end position="538"/>
    </location>
</feature>
<dbReference type="Pfam" id="PF08632">
    <property type="entry name" value="Zds_C"/>
    <property type="match status" value="1"/>
</dbReference>
<accession>A0A9Q5HT74</accession>
<dbReference type="EMBL" id="LNZH02000209">
    <property type="protein sequence ID" value="OCB85543.1"/>
    <property type="molecule type" value="Genomic_DNA"/>
</dbReference>
<feature type="region of interest" description="Disordered" evidence="1">
    <location>
        <begin position="616"/>
        <end position="836"/>
    </location>
</feature>
<keyword evidence="4" id="KW-1185">Reference proteome</keyword>
<dbReference type="AlphaFoldDB" id="A0A9Q5HT74"/>
<dbReference type="PANTHER" id="PTHR28089">
    <property type="entry name" value="PROTEIN ZDS1-RELATED"/>
    <property type="match status" value="1"/>
</dbReference>
<feature type="compositionally biased region" description="Low complexity" evidence="1">
    <location>
        <begin position="902"/>
        <end position="930"/>
    </location>
</feature>
<evidence type="ECO:0000259" key="2">
    <source>
        <dbReference type="SMART" id="SM01327"/>
    </source>
</evidence>
<feature type="compositionally biased region" description="Basic and acidic residues" evidence="1">
    <location>
        <begin position="951"/>
        <end position="961"/>
    </location>
</feature>
<evidence type="ECO:0000256" key="1">
    <source>
        <dbReference type="SAM" id="MobiDB-lite"/>
    </source>
</evidence>
<feature type="compositionally biased region" description="Polar residues" evidence="1">
    <location>
        <begin position="628"/>
        <end position="661"/>
    </location>
</feature>
<feature type="compositionally biased region" description="Polar residues" evidence="1">
    <location>
        <begin position="281"/>
        <end position="295"/>
    </location>
</feature>
<dbReference type="InterPro" id="IPR013941">
    <property type="entry name" value="ZDS1_C"/>
</dbReference>
<feature type="compositionally biased region" description="Basic and acidic residues" evidence="1">
    <location>
        <begin position="319"/>
        <end position="333"/>
    </location>
</feature>
<feature type="region of interest" description="Disordered" evidence="1">
    <location>
        <begin position="112"/>
        <end position="160"/>
    </location>
</feature>
<dbReference type="PANTHER" id="PTHR28089:SF1">
    <property type="entry name" value="PROTEIN ZDS1-RELATED"/>
    <property type="match status" value="1"/>
</dbReference>
<dbReference type="OrthoDB" id="5589766at2759"/>
<organism evidence="3 4">
    <name type="scientific">Sanghuangporus baumii</name>
    <name type="common">Phellinus baumii</name>
    <dbReference type="NCBI Taxonomy" id="108892"/>
    <lineage>
        <taxon>Eukaryota</taxon>
        <taxon>Fungi</taxon>
        <taxon>Dikarya</taxon>
        <taxon>Basidiomycota</taxon>
        <taxon>Agaricomycotina</taxon>
        <taxon>Agaricomycetes</taxon>
        <taxon>Hymenochaetales</taxon>
        <taxon>Hymenochaetaceae</taxon>
        <taxon>Sanghuangporus</taxon>
    </lineage>
</organism>
<name>A0A9Q5HT74_SANBA</name>
<feature type="domain" description="Protein Zds1 C-terminal" evidence="2">
    <location>
        <begin position="559"/>
        <end position="611"/>
    </location>
</feature>
<feature type="compositionally biased region" description="Low complexity" evidence="1">
    <location>
        <begin position="124"/>
        <end position="134"/>
    </location>
</feature>
<sequence length="976" mass="105670">MQPSPKAIEREFEALRDIRRRSSSQGGPGSLILDPDLPAEQPTTAPPPLSPQAWATTNDTASSRSSMREGEDGAPSSVLDDPFHLFWVPAHLHPELAPGEFRAFLKEHAHAAPADGSSGTNLGAALSRASSASSELGRKRSMLSRQYKPRENDGVEEEEKVVPLQRNKSIYTREGPQLTISDLQKLEELADEASKSEDPTKLRRVLRRSLTLNVAPSFLDQMDDVPDTSDDADAPIIVPPPNQILRRTARTKIRKPNLSGDGGGHRFPTARRKSGGGRATSVDQITSPTDGSSSSHGHEAEPAIPLPPISTAPAPTRKRTVELEDQDNRRFTYTEESSIFDAYAESPEDEKSPSPPPASQITARLVVEETTAPVSVPIPILGPAPSSRPSFSEPQISPPEPLASQLQSGPSPILHQPQPQRLLSPQQQQQVLQHPSRSPSPEMASQAQDIQRPDSRSSIKSEAPSIHSVTSTLTDKRKEKDKKSLWRKVGGSSDKSSKKNAREKEKEKDSGFFGSLFGGGKKKQEEQPPTNLGGGAGPATAAALLGASKSNNKAYSPSISPQLGNPYARYPIHVERAIYRLSHIKLANPRRPLYEQVLISNLMFWYLGVINKSNQGPGQNQSQNQNQAPPTQDQAQGGSTSQTTPSQGAGTGQDGSQTAQPVLSEKEQLEREGEQREREERERAEKERAEVKEQQQRREPRRGGLTKPPPAGRRAEMPVKGPQYHLQSQVIEQEYGNGGGGKPGPSPVSRTSSAPPPSMAQSQGYNLNGGYSSRAQSMQPMKSQQLPPQQMYSQPNGNSNYYYGRSASVDFSASGVSSASSSTNLPPGAMAPTDPTWLASAQVVGGTLPARAQPPSHGYAQNADYAYNQQSPRASRSPPANTSMNTAYDWNRNGEVPLGSKAPSRSLSANAAAPAATQNRQYDQYGQYGQPPQPPNGGLKKKVASASAVAPDRDKRQQRTSDDEDVPLAMWHQRRK</sequence>
<feature type="compositionally biased region" description="Polar residues" evidence="1">
    <location>
        <begin position="53"/>
        <end position="65"/>
    </location>
</feature>
<feature type="compositionally biased region" description="Basic and acidic residues" evidence="1">
    <location>
        <begin position="474"/>
        <end position="484"/>
    </location>
</feature>
<feature type="region of interest" description="Disordered" evidence="1">
    <location>
        <begin position="14"/>
        <end position="76"/>
    </location>
</feature>